<dbReference type="PROSITE" id="PS51473">
    <property type="entry name" value="GNK2"/>
    <property type="match status" value="2"/>
</dbReference>
<dbReference type="GO" id="GO:0005576">
    <property type="term" value="C:extracellular region"/>
    <property type="evidence" value="ECO:0007669"/>
    <property type="project" value="UniProtKB-SubCell"/>
</dbReference>
<reference evidence="8" key="1">
    <citation type="journal article" date="2017" name="Nature">
        <title>The sunflower genome provides insights into oil metabolism, flowering and Asterid evolution.</title>
        <authorList>
            <person name="Badouin H."/>
            <person name="Gouzy J."/>
            <person name="Grassa C.J."/>
            <person name="Murat F."/>
            <person name="Staton S.E."/>
            <person name="Cottret L."/>
            <person name="Lelandais-Briere C."/>
            <person name="Owens G.L."/>
            <person name="Carrere S."/>
            <person name="Mayjonade B."/>
            <person name="Legrand L."/>
            <person name="Gill N."/>
            <person name="Kane N.C."/>
            <person name="Bowers J.E."/>
            <person name="Hubner S."/>
            <person name="Bellec A."/>
            <person name="Berard A."/>
            <person name="Berges H."/>
            <person name="Blanchet N."/>
            <person name="Boniface M.C."/>
            <person name="Brunel D."/>
            <person name="Catrice O."/>
            <person name="Chaidir N."/>
            <person name="Claudel C."/>
            <person name="Donnadieu C."/>
            <person name="Faraut T."/>
            <person name="Fievet G."/>
            <person name="Helmstetter N."/>
            <person name="King M."/>
            <person name="Knapp S.J."/>
            <person name="Lai Z."/>
            <person name="Le Paslier M.C."/>
            <person name="Lippi Y."/>
            <person name="Lorenzon L."/>
            <person name="Mandel J.R."/>
            <person name="Marage G."/>
            <person name="Marchand G."/>
            <person name="Marquand E."/>
            <person name="Bret-Mestries E."/>
            <person name="Morien E."/>
            <person name="Nambeesan S."/>
            <person name="Nguyen T."/>
            <person name="Pegot-Espagnet P."/>
            <person name="Pouilly N."/>
            <person name="Raftis F."/>
            <person name="Sallet E."/>
            <person name="Schiex T."/>
            <person name="Thomas J."/>
            <person name="Vandecasteele C."/>
            <person name="Vares D."/>
            <person name="Vear F."/>
            <person name="Vautrin S."/>
            <person name="Crespi M."/>
            <person name="Mangin B."/>
            <person name="Burke J.M."/>
            <person name="Salse J."/>
            <person name="Munos S."/>
            <person name="Vincourt P."/>
            <person name="Rieseberg L.H."/>
            <person name="Langlade N.B."/>
        </authorList>
    </citation>
    <scope>NUCLEOTIDE SEQUENCE</scope>
    <source>
        <tissue evidence="8">Leaves</tissue>
    </source>
</reference>
<keyword evidence="9" id="KW-1185">Reference proteome</keyword>
<feature type="domain" description="Gnk2-homologous" evidence="7">
    <location>
        <begin position="21"/>
        <end position="123"/>
    </location>
</feature>
<feature type="chain" id="PRO_5039904056" evidence="6">
    <location>
        <begin position="25"/>
        <end position="248"/>
    </location>
</feature>
<dbReference type="Proteomes" id="UP000215914">
    <property type="component" value="Unassembled WGS sequence"/>
</dbReference>
<feature type="domain" description="Gnk2-homologous" evidence="7">
    <location>
        <begin position="142"/>
        <end position="248"/>
    </location>
</feature>
<evidence type="ECO:0000256" key="3">
    <source>
        <dbReference type="ARBA" id="ARBA00022729"/>
    </source>
</evidence>
<evidence type="ECO:0000313" key="9">
    <source>
        <dbReference type="Proteomes" id="UP000215914"/>
    </source>
</evidence>
<proteinExistence type="inferred from homology"/>
<organism evidence="8 9">
    <name type="scientific">Helianthus annuus</name>
    <name type="common">Common sunflower</name>
    <dbReference type="NCBI Taxonomy" id="4232"/>
    <lineage>
        <taxon>Eukaryota</taxon>
        <taxon>Viridiplantae</taxon>
        <taxon>Streptophyta</taxon>
        <taxon>Embryophyta</taxon>
        <taxon>Tracheophyta</taxon>
        <taxon>Spermatophyta</taxon>
        <taxon>Magnoliopsida</taxon>
        <taxon>eudicotyledons</taxon>
        <taxon>Gunneridae</taxon>
        <taxon>Pentapetalae</taxon>
        <taxon>asterids</taxon>
        <taxon>campanulids</taxon>
        <taxon>Asterales</taxon>
        <taxon>Asteraceae</taxon>
        <taxon>Asteroideae</taxon>
        <taxon>Heliantheae alliance</taxon>
        <taxon>Heliantheae</taxon>
        <taxon>Helianthus</taxon>
    </lineage>
</organism>
<dbReference type="InterPro" id="IPR002902">
    <property type="entry name" value="GNK2"/>
</dbReference>
<name>A0A9K3NTW6_HELAN</name>
<evidence type="ECO:0000256" key="6">
    <source>
        <dbReference type="SAM" id="SignalP"/>
    </source>
</evidence>
<dbReference type="AlphaFoldDB" id="A0A9K3NTW6"/>
<keyword evidence="2" id="KW-0964">Secreted</keyword>
<keyword evidence="3 6" id="KW-0732">Signal</keyword>
<evidence type="ECO:0000259" key="7">
    <source>
        <dbReference type="PROSITE" id="PS51473"/>
    </source>
</evidence>
<dbReference type="EMBL" id="MNCJ02000318">
    <property type="protein sequence ID" value="KAF5813037.1"/>
    <property type="molecule type" value="Genomic_DNA"/>
</dbReference>
<evidence type="ECO:0000256" key="2">
    <source>
        <dbReference type="ARBA" id="ARBA00022525"/>
    </source>
</evidence>
<feature type="signal peptide" evidence="6">
    <location>
        <begin position="1"/>
        <end position="24"/>
    </location>
</feature>
<dbReference type="CDD" id="cd23509">
    <property type="entry name" value="Gnk2-like"/>
    <property type="match status" value="2"/>
</dbReference>
<comment type="similarity">
    <text evidence="5">Belongs to the cysteine-rich repeat secretory protein family.</text>
</comment>
<accession>A0A9K3NTW6</accession>
<sequence>MAFTHQYLLLIFSICILYIYSTQAQLLCNENSNTATTEIANNINTVLTKLFQAISTSGYSVVAFGSGQARVFGLAQCRGDMPPEECSTCIQNIVKEIKTTCPSHTDARLWYNQCYIRYNTKNIFGQVDVGYNTKNFFGQVDVGYGTYFSNPETVADPETFNEALTALMNQNNDLASRPENKGLGKGQTRLSDSMTIYAASQCIRDLAPSSCRVCLEIAVGDFPTYCANKKGCRVYYNSCYVQYEFYPV</sequence>
<reference evidence="8" key="2">
    <citation type="submission" date="2020-06" db="EMBL/GenBank/DDBJ databases">
        <title>Helianthus annuus Genome sequencing and assembly Release 2.</title>
        <authorList>
            <person name="Gouzy J."/>
            <person name="Langlade N."/>
            <person name="Munos S."/>
        </authorList>
    </citation>
    <scope>NUCLEOTIDE SEQUENCE</scope>
    <source>
        <tissue evidence="8">Leaves</tissue>
    </source>
</reference>
<evidence type="ECO:0000256" key="1">
    <source>
        <dbReference type="ARBA" id="ARBA00004613"/>
    </source>
</evidence>
<evidence type="ECO:0000256" key="4">
    <source>
        <dbReference type="ARBA" id="ARBA00022737"/>
    </source>
</evidence>
<dbReference type="PANTHER" id="PTHR32411">
    <property type="entry name" value="CYSTEINE-RICH REPEAT SECRETORY PROTEIN 38-RELATED"/>
    <property type="match status" value="1"/>
</dbReference>
<dbReference type="Gene3D" id="3.30.430.20">
    <property type="entry name" value="Gnk2 domain, C-X8-C-X2-C motif"/>
    <property type="match status" value="2"/>
</dbReference>
<evidence type="ECO:0000313" key="8">
    <source>
        <dbReference type="EMBL" id="KAF5813037.1"/>
    </source>
</evidence>
<keyword evidence="4" id="KW-0677">Repeat</keyword>
<dbReference type="PANTHER" id="PTHR32411:SF55">
    <property type="entry name" value="CYSTEINE-RICH REPEAT SECRETORY PROTEIN 55"/>
    <property type="match status" value="1"/>
</dbReference>
<comment type="caution">
    <text evidence="8">The sequence shown here is derived from an EMBL/GenBank/DDBJ whole genome shotgun (WGS) entry which is preliminary data.</text>
</comment>
<dbReference type="InterPro" id="IPR050581">
    <property type="entry name" value="CRR_secretory_protein"/>
</dbReference>
<protein>
    <submittedName>
        <fullName evidence="8">Gnk2-like domain-containing protein</fullName>
    </submittedName>
</protein>
<comment type="subcellular location">
    <subcellularLocation>
        <location evidence="1">Secreted</location>
    </subcellularLocation>
</comment>
<dbReference type="Pfam" id="PF01657">
    <property type="entry name" value="Stress-antifung"/>
    <property type="match status" value="2"/>
</dbReference>
<evidence type="ECO:0000256" key="5">
    <source>
        <dbReference type="ARBA" id="ARBA00038515"/>
    </source>
</evidence>
<dbReference type="Gramene" id="mRNA:HanXRQr2_Chr03g0093551">
    <property type="protein sequence ID" value="mRNA:HanXRQr2_Chr03g0093551"/>
    <property type="gene ID" value="HanXRQr2_Chr03g0093551"/>
</dbReference>
<gene>
    <name evidence="8" type="ORF">HanXRQr2_Chr03g0093551</name>
</gene>
<dbReference type="InterPro" id="IPR038408">
    <property type="entry name" value="GNK2_sf"/>
</dbReference>